<dbReference type="SUPFAM" id="SSF48652">
    <property type="entry name" value="Tetraspanin"/>
    <property type="match status" value="1"/>
</dbReference>
<keyword evidence="4 6" id="KW-1133">Transmembrane helix</keyword>
<dbReference type="PIRSF" id="PIRSF002419">
    <property type="entry name" value="Tetraspanin"/>
    <property type="match status" value="1"/>
</dbReference>
<dbReference type="PANTHER" id="PTHR19282">
    <property type="entry name" value="TETRASPANIN"/>
    <property type="match status" value="1"/>
</dbReference>
<evidence type="ECO:0000256" key="5">
    <source>
        <dbReference type="ARBA" id="ARBA00023136"/>
    </source>
</evidence>
<proteinExistence type="inferred from homology"/>
<dbReference type="GO" id="GO:0005886">
    <property type="term" value="C:plasma membrane"/>
    <property type="evidence" value="ECO:0007669"/>
    <property type="project" value="TreeGrafter"/>
</dbReference>
<dbReference type="InterPro" id="IPR000301">
    <property type="entry name" value="Tetraspanin_animals"/>
</dbReference>
<evidence type="ECO:0000256" key="3">
    <source>
        <dbReference type="ARBA" id="ARBA00022692"/>
    </source>
</evidence>
<dbReference type="HOGENOM" id="CLU_1140175_0_0_1"/>
<organism evidence="7 8">
    <name type="scientific">Ciona savignyi</name>
    <name type="common">Pacific transparent sea squirt</name>
    <dbReference type="NCBI Taxonomy" id="51511"/>
    <lineage>
        <taxon>Eukaryota</taxon>
        <taxon>Metazoa</taxon>
        <taxon>Chordata</taxon>
        <taxon>Tunicata</taxon>
        <taxon>Ascidiacea</taxon>
        <taxon>Phlebobranchia</taxon>
        <taxon>Cionidae</taxon>
        <taxon>Ciona</taxon>
    </lineage>
</organism>
<comment type="subcellular location">
    <subcellularLocation>
        <location evidence="1 6">Membrane</location>
        <topology evidence="1 6">Multi-pass membrane protein</topology>
    </subcellularLocation>
</comment>
<dbReference type="OMA" id="TEGCRDK"/>
<keyword evidence="5 6" id="KW-0472">Membrane</keyword>
<keyword evidence="3 6" id="KW-0812">Transmembrane</keyword>
<dbReference type="InterPro" id="IPR008952">
    <property type="entry name" value="Tetraspanin_EC2_sf"/>
</dbReference>
<feature type="transmembrane region" description="Helical" evidence="6">
    <location>
        <begin position="187"/>
        <end position="208"/>
    </location>
</feature>
<evidence type="ECO:0000256" key="1">
    <source>
        <dbReference type="ARBA" id="ARBA00004141"/>
    </source>
</evidence>
<dbReference type="GeneTree" id="ENSGT00940000172594"/>
<evidence type="ECO:0000313" key="8">
    <source>
        <dbReference type="Proteomes" id="UP000007875"/>
    </source>
</evidence>
<dbReference type="AlphaFoldDB" id="H2Z509"/>
<comment type="caution">
    <text evidence="6">Lacks conserved residue(s) required for the propagation of feature annotation.</text>
</comment>
<evidence type="ECO:0000313" key="7">
    <source>
        <dbReference type="Ensembl" id="ENSCSAVP00000012671.1"/>
    </source>
</evidence>
<dbReference type="Proteomes" id="UP000007875">
    <property type="component" value="Unassembled WGS sequence"/>
</dbReference>
<dbReference type="Pfam" id="PF00335">
    <property type="entry name" value="Tetraspanin"/>
    <property type="match status" value="1"/>
</dbReference>
<protein>
    <recommendedName>
        <fullName evidence="6">Tetraspanin</fullName>
    </recommendedName>
</protein>
<keyword evidence="8" id="KW-1185">Reference proteome</keyword>
<evidence type="ECO:0000256" key="6">
    <source>
        <dbReference type="RuleBase" id="RU361218"/>
    </source>
</evidence>
<name>H2Z509_CIOSA</name>
<evidence type="ECO:0000256" key="2">
    <source>
        <dbReference type="ARBA" id="ARBA00006840"/>
    </source>
</evidence>
<dbReference type="PANTHER" id="PTHR19282:SF477">
    <property type="entry name" value="TETRASPANIN"/>
    <property type="match status" value="1"/>
</dbReference>
<dbReference type="InParanoid" id="H2Z509"/>
<reference evidence="7" key="2">
    <citation type="submission" date="2025-08" db="UniProtKB">
        <authorList>
            <consortium name="Ensembl"/>
        </authorList>
    </citation>
    <scope>IDENTIFICATION</scope>
</reference>
<dbReference type="Ensembl" id="ENSCSAVT00000012816.1">
    <property type="protein sequence ID" value="ENSCSAVP00000012671.1"/>
    <property type="gene ID" value="ENSCSAVG00000007438.1"/>
</dbReference>
<feature type="transmembrane region" description="Helical" evidence="6">
    <location>
        <begin position="31"/>
        <end position="53"/>
    </location>
</feature>
<reference evidence="7" key="3">
    <citation type="submission" date="2025-09" db="UniProtKB">
        <authorList>
            <consortium name="Ensembl"/>
        </authorList>
    </citation>
    <scope>IDENTIFICATION</scope>
</reference>
<comment type="similarity">
    <text evidence="2 6">Belongs to the tetraspanin (TM4SF) family.</text>
</comment>
<reference evidence="8" key="1">
    <citation type="submission" date="2003-08" db="EMBL/GenBank/DDBJ databases">
        <authorList>
            <person name="Birren B."/>
            <person name="Nusbaum C."/>
            <person name="Abebe A."/>
            <person name="Abouelleil A."/>
            <person name="Adekoya E."/>
            <person name="Ait-zahra M."/>
            <person name="Allen N."/>
            <person name="Allen T."/>
            <person name="An P."/>
            <person name="Anderson M."/>
            <person name="Anderson S."/>
            <person name="Arachchi H."/>
            <person name="Armbruster J."/>
            <person name="Bachantsang P."/>
            <person name="Baldwin J."/>
            <person name="Barry A."/>
            <person name="Bayul T."/>
            <person name="Blitshsteyn B."/>
            <person name="Bloom T."/>
            <person name="Blye J."/>
            <person name="Boguslavskiy L."/>
            <person name="Borowsky M."/>
            <person name="Boukhgalter B."/>
            <person name="Brunache A."/>
            <person name="Butler J."/>
            <person name="Calixte N."/>
            <person name="Calvo S."/>
            <person name="Camarata J."/>
            <person name="Campo K."/>
            <person name="Chang J."/>
            <person name="Cheshatsang Y."/>
            <person name="Citroen M."/>
            <person name="Collymore A."/>
            <person name="Considine T."/>
            <person name="Cook A."/>
            <person name="Cooke P."/>
            <person name="Corum B."/>
            <person name="Cuomo C."/>
            <person name="David R."/>
            <person name="Dawoe T."/>
            <person name="Degray S."/>
            <person name="Dodge S."/>
            <person name="Dooley K."/>
            <person name="Dorje P."/>
            <person name="Dorjee K."/>
            <person name="Dorris L."/>
            <person name="Duffey N."/>
            <person name="Dupes A."/>
            <person name="Elkins T."/>
            <person name="Engels R."/>
            <person name="Erickson J."/>
            <person name="Farina A."/>
            <person name="Faro S."/>
            <person name="Ferreira P."/>
            <person name="Fischer H."/>
            <person name="Fitzgerald M."/>
            <person name="Foley K."/>
            <person name="Gage D."/>
            <person name="Galagan J."/>
            <person name="Gearin G."/>
            <person name="Gnerre S."/>
            <person name="Gnirke A."/>
            <person name="Goyette A."/>
            <person name="Graham J."/>
            <person name="Grandbois E."/>
            <person name="Gyaltsen K."/>
            <person name="Hafez N."/>
            <person name="Hagopian D."/>
            <person name="Hagos B."/>
            <person name="Hall J."/>
            <person name="Hatcher B."/>
            <person name="Heller A."/>
            <person name="Higgins H."/>
            <person name="Honan T."/>
            <person name="Horn A."/>
            <person name="Houde N."/>
            <person name="Hughes L."/>
            <person name="Hulme W."/>
            <person name="Husby E."/>
            <person name="Iliev I."/>
            <person name="Jaffe D."/>
            <person name="Jones C."/>
            <person name="Kamal M."/>
            <person name="Kamat A."/>
            <person name="Kamvysselis M."/>
            <person name="Karlsson E."/>
            <person name="Kells C."/>
            <person name="Kieu A."/>
            <person name="Kisner P."/>
            <person name="Kodira C."/>
            <person name="Kulbokas E."/>
            <person name="Labutti K."/>
            <person name="Lama D."/>
            <person name="Landers T."/>
            <person name="Leger J."/>
            <person name="Levine S."/>
            <person name="Lewis D."/>
            <person name="Lewis T."/>
            <person name="Lindblad-toh K."/>
            <person name="Liu X."/>
            <person name="Lokyitsang T."/>
            <person name="Lokyitsang Y."/>
            <person name="Lucien O."/>
            <person name="Lui A."/>
            <person name="Ma L.J."/>
            <person name="Mabbitt R."/>
            <person name="Macdonald J."/>
            <person name="Maclean C."/>
            <person name="Major J."/>
            <person name="Manning J."/>
            <person name="Marabella R."/>
            <person name="Maru K."/>
            <person name="Matthews C."/>
            <person name="Mauceli E."/>
            <person name="Mccarthy M."/>
            <person name="Mcdonough S."/>
            <person name="Mcghee T."/>
            <person name="Meldrim J."/>
            <person name="Meneus L."/>
            <person name="Mesirov J."/>
            <person name="Mihalev A."/>
            <person name="Mihova T."/>
            <person name="Mikkelsen T."/>
            <person name="Mlenga V."/>
            <person name="Moru K."/>
            <person name="Mozes J."/>
            <person name="Mulrain L."/>
            <person name="Munson G."/>
            <person name="Naylor J."/>
            <person name="Newes C."/>
            <person name="Nguyen C."/>
            <person name="Nguyen N."/>
            <person name="Nguyen T."/>
            <person name="Nicol R."/>
            <person name="Nielsen C."/>
            <person name="Nizzari M."/>
            <person name="Norbu C."/>
            <person name="Norbu N."/>
            <person name="O'donnell P."/>
            <person name="Okoawo O."/>
            <person name="O'leary S."/>
            <person name="Omotosho B."/>
            <person name="O'neill K."/>
            <person name="Osman S."/>
            <person name="Parker S."/>
            <person name="Perrin D."/>
            <person name="Phunkhang P."/>
            <person name="Piqani B."/>
            <person name="Purcell S."/>
            <person name="Rachupka T."/>
            <person name="Ramasamy U."/>
            <person name="Rameau R."/>
            <person name="Ray V."/>
            <person name="Raymond C."/>
            <person name="Retta R."/>
            <person name="Richardson S."/>
            <person name="Rise C."/>
            <person name="Rodriguez J."/>
            <person name="Rogers J."/>
            <person name="Rogov P."/>
            <person name="Rutman M."/>
            <person name="Schupbach R."/>
            <person name="Seaman C."/>
            <person name="Settipalli S."/>
            <person name="Sharpe T."/>
            <person name="Sheridan J."/>
            <person name="Sherpa N."/>
            <person name="Shi J."/>
            <person name="Smirnov S."/>
            <person name="Smith C."/>
            <person name="Sougnez C."/>
            <person name="Spencer B."/>
            <person name="Stalker J."/>
            <person name="Stange-thomann N."/>
            <person name="Stavropoulos S."/>
            <person name="Stetson K."/>
            <person name="Stone C."/>
            <person name="Stone S."/>
            <person name="Stubbs M."/>
            <person name="Talamas J."/>
            <person name="Tchuinga P."/>
            <person name="Tenzing P."/>
            <person name="Tesfaye S."/>
            <person name="Theodore J."/>
            <person name="Thoulutsang Y."/>
            <person name="Topham K."/>
            <person name="Towey S."/>
            <person name="Tsamla T."/>
            <person name="Tsomo N."/>
            <person name="Vallee D."/>
            <person name="Vassiliev H."/>
            <person name="Venkataraman V."/>
            <person name="Vinson J."/>
            <person name="Vo A."/>
            <person name="Wade C."/>
            <person name="Wang S."/>
            <person name="Wangchuk T."/>
            <person name="Wangdi T."/>
            <person name="Whittaker C."/>
            <person name="Wilkinson J."/>
            <person name="Wu Y."/>
            <person name="Wyman D."/>
            <person name="Yadav S."/>
            <person name="Yang S."/>
            <person name="Yang X."/>
            <person name="Yeager S."/>
            <person name="Yee E."/>
            <person name="Young G."/>
            <person name="Zainoun J."/>
            <person name="Zembeck L."/>
            <person name="Zimmer A."/>
            <person name="Zody M."/>
            <person name="Lander E."/>
        </authorList>
    </citation>
    <scope>NUCLEOTIDE SEQUENCE [LARGE SCALE GENOMIC DNA]</scope>
</reference>
<sequence>MVAMVAGSAAISLAVIGCCGAMSNSKYILGVFFLFLVVLFVLLLTVVGLGLWIRTQIEEDSTHELQMSFILRYYGDEGTNIESLAWKHMQSDLKCCGVSPVGGDKDYHNLDAGIKIKGGIVTGAQFWRSHPEINTTTDHPSWPDSCCVTDEHGDYKNLQVCKYNSSADGSRYTEGCRDKVSSFLGNNFILISAMAALLTIIEMIHFVVVRQLEAAMVSRDNVSEITQFSFEAASVVSLNHVAQT</sequence>
<dbReference type="InterPro" id="IPR018499">
    <property type="entry name" value="Tetraspanin/Peripherin"/>
</dbReference>
<dbReference type="STRING" id="51511.ENSCSAVP00000012671"/>
<evidence type="ECO:0000256" key="4">
    <source>
        <dbReference type="ARBA" id="ARBA00022989"/>
    </source>
</evidence>
<dbReference type="eggNOG" id="KOG3882">
    <property type="taxonomic scope" value="Eukaryota"/>
</dbReference>
<accession>H2Z509</accession>
<dbReference type="Gene3D" id="1.10.1450.10">
    <property type="entry name" value="Tetraspanin"/>
    <property type="match status" value="1"/>
</dbReference>